<feature type="compositionally biased region" description="Basic and acidic residues" evidence="1">
    <location>
        <begin position="15"/>
        <end position="24"/>
    </location>
</feature>
<dbReference type="EMBL" id="JADBEB010000001">
    <property type="protein sequence ID" value="MBE1491490.1"/>
    <property type="molecule type" value="Genomic_DNA"/>
</dbReference>
<dbReference type="AlphaFoldDB" id="A0A927R0E8"/>
<dbReference type="RefSeq" id="WP_192770555.1">
    <property type="nucleotide sequence ID" value="NZ_JADBEB010000001.1"/>
</dbReference>
<name>A0A927R0E8_9ACTN</name>
<proteinExistence type="predicted"/>
<feature type="region of interest" description="Disordered" evidence="1">
    <location>
        <begin position="107"/>
        <end position="130"/>
    </location>
</feature>
<sequence>MARRSPQAKKALSYARDRRNDYGENAKSSRRNIRRNKRVPHRADRHREQQLLAAATGPVAGTEAAEQVEMRLLAKKSMWMIKRWRKWRDTPLAEIVAKRLRRRARLGMDEPASGQARLERIRRRTRKPAA</sequence>
<protein>
    <submittedName>
        <fullName evidence="2">Uncharacterized protein</fullName>
    </submittedName>
</protein>
<comment type="caution">
    <text evidence="2">The sequence shown here is derived from an EMBL/GenBank/DDBJ whole genome shotgun (WGS) entry which is preliminary data.</text>
</comment>
<keyword evidence="3" id="KW-1185">Reference proteome</keyword>
<evidence type="ECO:0000313" key="2">
    <source>
        <dbReference type="EMBL" id="MBE1491490.1"/>
    </source>
</evidence>
<gene>
    <name evidence="2" type="ORF">H4W31_007128</name>
</gene>
<feature type="compositionally biased region" description="Basic residues" evidence="1">
    <location>
        <begin position="28"/>
        <end position="40"/>
    </location>
</feature>
<organism evidence="2 3">
    <name type="scientific">Plantactinospora soyae</name>
    <dbReference type="NCBI Taxonomy" id="1544732"/>
    <lineage>
        <taxon>Bacteria</taxon>
        <taxon>Bacillati</taxon>
        <taxon>Actinomycetota</taxon>
        <taxon>Actinomycetes</taxon>
        <taxon>Micromonosporales</taxon>
        <taxon>Micromonosporaceae</taxon>
        <taxon>Plantactinospora</taxon>
    </lineage>
</organism>
<feature type="region of interest" description="Disordered" evidence="1">
    <location>
        <begin position="1"/>
        <end position="45"/>
    </location>
</feature>
<evidence type="ECO:0000313" key="3">
    <source>
        <dbReference type="Proteomes" id="UP000649753"/>
    </source>
</evidence>
<accession>A0A927R0E8</accession>
<evidence type="ECO:0000256" key="1">
    <source>
        <dbReference type="SAM" id="MobiDB-lite"/>
    </source>
</evidence>
<reference evidence="2" key="1">
    <citation type="submission" date="2020-10" db="EMBL/GenBank/DDBJ databases">
        <title>Sequencing the genomes of 1000 actinobacteria strains.</title>
        <authorList>
            <person name="Klenk H.-P."/>
        </authorList>
    </citation>
    <scope>NUCLEOTIDE SEQUENCE</scope>
    <source>
        <strain evidence="2">DSM 46832</strain>
    </source>
</reference>
<feature type="compositionally biased region" description="Basic residues" evidence="1">
    <location>
        <begin position="120"/>
        <end position="130"/>
    </location>
</feature>
<dbReference type="Proteomes" id="UP000649753">
    <property type="component" value="Unassembled WGS sequence"/>
</dbReference>